<dbReference type="GO" id="GO:0048487">
    <property type="term" value="F:beta-tubulin binding"/>
    <property type="evidence" value="ECO:0007669"/>
    <property type="project" value="InterPro"/>
</dbReference>
<dbReference type="GO" id="GO:0007021">
    <property type="term" value="P:tubulin complex assembly"/>
    <property type="evidence" value="ECO:0007669"/>
    <property type="project" value="InterPro"/>
</dbReference>
<dbReference type="InterPro" id="IPR011989">
    <property type="entry name" value="ARM-like"/>
</dbReference>
<dbReference type="PROSITE" id="PS50077">
    <property type="entry name" value="HEAT_REPEAT"/>
    <property type="match status" value="1"/>
</dbReference>
<reference evidence="3" key="2">
    <citation type="submission" date="2021-10" db="EMBL/GenBank/DDBJ databases">
        <title>Phylogenomics reveals ancestral predisposition of the termite-cultivated fungus Termitomyces towards a domesticated lifestyle.</title>
        <authorList>
            <person name="Auxier B."/>
            <person name="Grum-Grzhimaylo A."/>
            <person name="Cardenas M.E."/>
            <person name="Lodge J.D."/>
            <person name="Laessoe T."/>
            <person name="Pedersen O."/>
            <person name="Smith M.E."/>
            <person name="Kuyper T.W."/>
            <person name="Franco-Molano E.A."/>
            <person name="Baroni T.J."/>
            <person name="Aanen D.K."/>
        </authorList>
    </citation>
    <scope>NUCLEOTIDE SEQUENCE</scope>
    <source>
        <strain evidence="3">D49</strain>
    </source>
</reference>
<protein>
    <recommendedName>
        <fullName evidence="2">Tubulin-folding cofactor D ARM repeats domain-containing protein</fullName>
    </recommendedName>
</protein>
<evidence type="ECO:0000313" key="3">
    <source>
        <dbReference type="EMBL" id="KAG5635354.1"/>
    </source>
</evidence>
<dbReference type="PANTHER" id="PTHR12658">
    <property type="entry name" value="BETA-TUBULIN COFACTOR D"/>
    <property type="match status" value="1"/>
</dbReference>
<reference evidence="3" key="1">
    <citation type="submission" date="2021-02" db="EMBL/GenBank/DDBJ databases">
        <authorList>
            <person name="Nieuwenhuis M."/>
            <person name="Van De Peppel L.J.J."/>
        </authorList>
    </citation>
    <scope>NUCLEOTIDE SEQUENCE</scope>
    <source>
        <strain evidence="3">D49</strain>
    </source>
</reference>
<dbReference type="AlphaFoldDB" id="A0A9P7K3P2"/>
<feature type="domain" description="Tubulin-folding cofactor D ARM repeats" evidence="2">
    <location>
        <begin position="336"/>
        <end position="526"/>
    </location>
</feature>
<dbReference type="SUPFAM" id="SSF48371">
    <property type="entry name" value="ARM repeat"/>
    <property type="match status" value="1"/>
</dbReference>
<proteinExistence type="predicted"/>
<dbReference type="Proteomes" id="UP000717328">
    <property type="component" value="Unassembled WGS sequence"/>
</dbReference>
<dbReference type="EMBL" id="JABCKI010006113">
    <property type="protein sequence ID" value="KAG5635354.1"/>
    <property type="molecule type" value="Genomic_DNA"/>
</dbReference>
<gene>
    <name evidence="3" type="ORF">H0H81_011555</name>
</gene>
<dbReference type="Pfam" id="PF25767">
    <property type="entry name" value="ARM_TBCD_2nd"/>
    <property type="match status" value="1"/>
</dbReference>
<dbReference type="InterPro" id="IPR021133">
    <property type="entry name" value="HEAT_type_2"/>
</dbReference>
<dbReference type="GO" id="GO:0000226">
    <property type="term" value="P:microtubule cytoskeleton organization"/>
    <property type="evidence" value="ECO:0007669"/>
    <property type="project" value="TreeGrafter"/>
</dbReference>
<feature type="repeat" description="HEAT" evidence="1">
    <location>
        <begin position="353"/>
        <end position="390"/>
    </location>
</feature>
<dbReference type="InterPro" id="IPR058033">
    <property type="entry name" value="ARM_TBCD_2nd"/>
</dbReference>
<evidence type="ECO:0000256" key="1">
    <source>
        <dbReference type="PROSITE-ProRule" id="PRU00103"/>
    </source>
</evidence>
<accession>A0A9P7K3P2</accession>
<dbReference type="GO" id="GO:0007023">
    <property type="term" value="P:post-chaperonin tubulin folding pathway"/>
    <property type="evidence" value="ECO:0007669"/>
    <property type="project" value="InterPro"/>
</dbReference>
<dbReference type="PANTHER" id="PTHR12658:SF0">
    <property type="entry name" value="TUBULIN-SPECIFIC CHAPERONE D"/>
    <property type="match status" value="1"/>
</dbReference>
<sequence>MEEEILEGKLFATFEGHGDFSKLQQSCLELDLFENPSEEDDMKEYFLFKRIFDMLDEYQEQSYLLDPYLESLVVPVVESLRTHTKVSVAKNRRGSPKRVERLARLLYSYIKLRGYKTISQFILSFHCEPSEQKTVRFFPHEIADLSIALEALVSPAGLIHEPFQWALRYVVLVWLSLVCIIPFDLAQFDEVDRAGYTMDSLESSAKVFLGKAGLDREGAALLLSRLYMRKDASSRFPEFLEWSKIQIDKNADIFMTIGILQVLCEVMNSASVEQVRLRASQIFEITDATDKKPLSSNAVVRKFRIKLLSRAALRLLPAPLIGRRKGRVLTGNDINEDCVQELNIDVPEEVEQVLEQLFEALQDRDTIVRWSAAKGVARISERLPLEFADQVLETIMGLFSIHSITAASLYDLPATAESPWHGACLACAEMARRSLVASKRLPELIEWLSKALYFDLRKGAHSIGANVRDAAAYVLWALARTQDPASLESYSQNLARHLTTVALYDREIHIRRAASAAFQEHVGRNVSVGAARMIAANDKKL</sequence>
<dbReference type="InterPro" id="IPR016024">
    <property type="entry name" value="ARM-type_fold"/>
</dbReference>
<evidence type="ECO:0000313" key="4">
    <source>
        <dbReference type="Proteomes" id="UP000717328"/>
    </source>
</evidence>
<evidence type="ECO:0000259" key="2">
    <source>
        <dbReference type="Pfam" id="PF25767"/>
    </source>
</evidence>
<comment type="caution">
    <text evidence="3">The sequence shown here is derived from an EMBL/GenBank/DDBJ whole genome shotgun (WGS) entry which is preliminary data.</text>
</comment>
<dbReference type="InterPro" id="IPR033162">
    <property type="entry name" value="TBCD"/>
</dbReference>
<dbReference type="Pfam" id="PF23579">
    <property type="entry name" value="ARM_TBCD"/>
    <property type="match status" value="2"/>
</dbReference>
<keyword evidence="4" id="KW-1185">Reference proteome</keyword>
<dbReference type="GO" id="GO:0005096">
    <property type="term" value="F:GTPase activator activity"/>
    <property type="evidence" value="ECO:0007669"/>
    <property type="project" value="InterPro"/>
</dbReference>
<name>A0A9P7K3P2_9AGAR</name>
<dbReference type="Gene3D" id="1.25.10.10">
    <property type="entry name" value="Leucine-rich Repeat Variant"/>
    <property type="match status" value="1"/>
</dbReference>
<dbReference type="OrthoDB" id="1735853at2759"/>
<organism evidence="3 4">
    <name type="scientific">Sphagnurus paluster</name>
    <dbReference type="NCBI Taxonomy" id="117069"/>
    <lineage>
        <taxon>Eukaryota</taxon>
        <taxon>Fungi</taxon>
        <taxon>Dikarya</taxon>
        <taxon>Basidiomycota</taxon>
        <taxon>Agaricomycotina</taxon>
        <taxon>Agaricomycetes</taxon>
        <taxon>Agaricomycetidae</taxon>
        <taxon>Agaricales</taxon>
        <taxon>Tricholomatineae</taxon>
        <taxon>Lyophyllaceae</taxon>
        <taxon>Sphagnurus</taxon>
    </lineage>
</organism>